<protein>
    <recommendedName>
        <fullName evidence="4">FecR protein domain-containing protein</fullName>
    </recommendedName>
</protein>
<gene>
    <name evidence="2" type="ORF">HYX28_08835</name>
</gene>
<evidence type="ECO:0008006" key="4">
    <source>
        <dbReference type="Google" id="ProtNLM"/>
    </source>
</evidence>
<comment type="caution">
    <text evidence="2">The sequence shown here is derived from an EMBL/GenBank/DDBJ whole genome shotgun (WGS) entry which is preliminary data.</text>
</comment>
<evidence type="ECO:0000256" key="1">
    <source>
        <dbReference type="SAM" id="MobiDB-lite"/>
    </source>
</evidence>
<feature type="region of interest" description="Disordered" evidence="1">
    <location>
        <begin position="166"/>
        <end position="220"/>
    </location>
</feature>
<sequence>MPAFAQQAVGEVFASDATVRGSVQLTSGGAKVMSGANVTAGDAAARLALARGGELRVCPGTSIAVTASSNGRELMFGMGTGAIEADYKLASSADSVMTPDFRILLAGPGTFHFALRSRPNGDTCVQARASNSSAIVVTEVMGDATYQVKPNEQVLFRKGRLADAEVDPAEDCGCPAPAPTLRAEAPPAPAAPASAPVLMAATPASPTPPAEAAAPAPDPTAAHVEVDSPFIFRAEDSPLRQPLLRASLASLPALPAVEPLPPPLETVTGEPAKPPKKKGAFARMKAFLASIFK</sequence>
<reference evidence="2" key="1">
    <citation type="submission" date="2020-07" db="EMBL/GenBank/DDBJ databases">
        <title>Huge and variable diversity of episymbiotic CPR bacteria and DPANN archaea in groundwater ecosystems.</title>
        <authorList>
            <person name="He C.Y."/>
            <person name="Keren R."/>
            <person name="Whittaker M."/>
            <person name="Farag I.F."/>
            <person name="Doudna J."/>
            <person name="Cate J.H.D."/>
            <person name="Banfield J.F."/>
        </authorList>
    </citation>
    <scope>NUCLEOTIDE SEQUENCE</scope>
    <source>
        <strain evidence="2">NC_groundwater_580_Pr5_B-0.1um_64_19</strain>
    </source>
</reference>
<proteinExistence type="predicted"/>
<accession>A0A932A8Z4</accession>
<organism evidence="2 3">
    <name type="scientific">Candidatus Korobacter versatilis</name>
    <dbReference type="NCBI Taxonomy" id="658062"/>
    <lineage>
        <taxon>Bacteria</taxon>
        <taxon>Pseudomonadati</taxon>
        <taxon>Acidobacteriota</taxon>
        <taxon>Terriglobia</taxon>
        <taxon>Terriglobales</taxon>
        <taxon>Candidatus Korobacteraceae</taxon>
        <taxon>Candidatus Korobacter</taxon>
    </lineage>
</organism>
<evidence type="ECO:0000313" key="2">
    <source>
        <dbReference type="EMBL" id="MBI2678874.1"/>
    </source>
</evidence>
<name>A0A932A8Z4_9BACT</name>
<feature type="compositionally biased region" description="Low complexity" evidence="1">
    <location>
        <begin position="179"/>
        <end position="220"/>
    </location>
</feature>
<dbReference type="AlphaFoldDB" id="A0A932A8Z4"/>
<dbReference type="EMBL" id="JACPNR010000011">
    <property type="protein sequence ID" value="MBI2678874.1"/>
    <property type="molecule type" value="Genomic_DNA"/>
</dbReference>
<dbReference type="Proteomes" id="UP000779809">
    <property type="component" value="Unassembled WGS sequence"/>
</dbReference>
<evidence type="ECO:0000313" key="3">
    <source>
        <dbReference type="Proteomes" id="UP000779809"/>
    </source>
</evidence>